<reference evidence="2" key="1">
    <citation type="journal article" date="2019" name="Int. J. Syst. Evol. Microbiol.">
        <title>The Global Catalogue of Microorganisms (GCM) 10K type strain sequencing project: providing services to taxonomists for standard genome sequencing and annotation.</title>
        <authorList>
            <consortium name="The Broad Institute Genomics Platform"/>
            <consortium name="The Broad Institute Genome Sequencing Center for Infectious Disease"/>
            <person name="Wu L."/>
            <person name="Ma J."/>
        </authorList>
    </citation>
    <scope>NUCLEOTIDE SEQUENCE [LARGE SCALE GENOMIC DNA]</scope>
    <source>
        <strain evidence="2">CCUG 56098</strain>
    </source>
</reference>
<dbReference type="EMBL" id="JBHTKM010000010">
    <property type="protein sequence ID" value="MFD1014924.1"/>
    <property type="molecule type" value="Genomic_DNA"/>
</dbReference>
<accession>A0ABW3KM92</accession>
<evidence type="ECO:0000313" key="2">
    <source>
        <dbReference type="Proteomes" id="UP001597086"/>
    </source>
</evidence>
<sequence length="289" mass="34524">MNFEIKDGLGKIKIGVNVDCFAFIRPLTFCWYDNRGSVGKYLCALPFSEEYRNEIHNSITSNLNIDFSKNIEELHAILLPLFRLFPNGEYSLKFHNSEEKNLFKYQTSRDNFTETHLSNWELHFGNLTIKKEENKKQIEHKAFLIKNAITKEFYPSDILEYTTYNFYSGFDTFFLATQPKEEIDWKRVEYFENEIRNGSRPFILIYNYFFSDLRINKDNSKTDYSIHSDYFVLDGHHKLLAYQNLKIYPPIASLTYLPKEKSEITLDLNILNEYLYNWQLNHVKKYCDE</sequence>
<protein>
    <submittedName>
        <fullName evidence="1">Uncharacterized protein</fullName>
    </submittedName>
</protein>
<dbReference type="RefSeq" id="WP_386113946.1">
    <property type="nucleotide sequence ID" value="NZ_JBHTKM010000010.1"/>
</dbReference>
<dbReference type="Proteomes" id="UP001597086">
    <property type="component" value="Unassembled WGS sequence"/>
</dbReference>
<organism evidence="1 2">
    <name type="scientific">Winogradskyella rapida</name>
    <dbReference type="NCBI Taxonomy" id="549701"/>
    <lineage>
        <taxon>Bacteria</taxon>
        <taxon>Pseudomonadati</taxon>
        <taxon>Bacteroidota</taxon>
        <taxon>Flavobacteriia</taxon>
        <taxon>Flavobacteriales</taxon>
        <taxon>Flavobacteriaceae</taxon>
        <taxon>Winogradskyella</taxon>
    </lineage>
</organism>
<name>A0ABW3KM92_9FLAO</name>
<proteinExistence type="predicted"/>
<evidence type="ECO:0000313" key="1">
    <source>
        <dbReference type="EMBL" id="MFD1014924.1"/>
    </source>
</evidence>
<keyword evidence="2" id="KW-1185">Reference proteome</keyword>
<gene>
    <name evidence="1" type="ORF">ACFQ13_03220</name>
</gene>
<comment type="caution">
    <text evidence="1">The sequence shown here is derived from an EMBL/GenBank/DDBJ whole genome shotgun (WGS) entry which is preliminary data.</text>
</comment>